<dbReference type="PANTHER" id="PTHR36701">
    <property type="entry name" value="EPOXYQUEUOSINE REDUCTASE QUEH"/>
    <property type="match status" value="1"/>
</dbReference>
<keyword evidence="13 17" id="KW-1015">Disulfide bond</keyword>
<keyword evidence="6 17" id="KW-0004">4Fe-4S</keyword>
<dbReference type="GO" id="GO:0046872">
    <property type="term" value="F:metal ion binding"/>
    <property type="evidence" value="ECO:0007669"/>
    <property type="project" value="UniProtKB-KW"/>
</dbReference>
<keyword evidence="8 17" id="KW-0479">Metal-binding</keyword>
<dbReference type="EC" id="1.17.99.6" evidence="4 17"/>
<keyword evidence="19" id="KW-1185">Reference proteome</keyword>
<organism evidence="18 19">
    <name type="scientific">Acetivibrio mesophilus</name>
    <dbReference type="NCBI Taxonomy" id="2487273"/>
    <lineage>
        <taxon>Bacteria</taxon>
        <taxon>Bacillati</taxon>
        <taxon>Bacillota</taxon>
        <taxon>Clostridia</taxon>
        <taxon>Eubacteriales</taxon>
        <taxon>Oscillospiraceae</taxon>
        <taxon>Acetivibrio</taxon>
    </lineage>
</organism>
<dbReference type="GO" id="GO:0051539">
    <property type="term" value="F:4 iron, 4 sulfur cluster binding"/>
    <property type="evidence" value="ECO:0007669"/>
    <property type="project" value="UniProtKB-UniRule"/>
</dbReference>
<evidence type="ECO:0000256" key="7">
    <source>
        <dbReference type="ARBA" id="ARBA00022694"/>
    </source>
</evidence>
<name>A0A4Q0I1X9_9FIRM</name>
<evidence type="ECO:0000256" key="4">
    <source>
        <dbReference type="ARBA" id="ARBA00012622"/>
    </source>
</evidence>
<evidence type="ECO:0000256" key="10">
    <source>
        <dbReference type="ARBA" id="ARBA00023002"/>
    </source>
</evidence>
<evidence type="ECO:0000313" key="19">
    <source>
        <dbReference type="Proteomes" id="UP000289166"/>
    </source>
</evidence>
<dbReference type="PANTHER" id="PTHR36701:SF1">
    <property type="entry name" value="EPOXYQUEUOSINE REDUCTASE QUEH"/>
    <property type="match status" value="1"/>
</dbReference>
<dbReference type="EMBL" id="RLII01000022">
    <property type="protein sequence ID" value="RXE58188.1"/>
    <property type="molecule type" value="Genomic_DNA"/>
</dbReference>
<evidence type="ECO:0000256" key="11">
    <source>
        <dbReference type="ARBA" id="ARBA00023004"/>
    </source>
</evidence>
<evidence type="ECO:0000313" key="18">
    <source>
        <dbReference type="EMBL" id="RXE58188.1"/>
    </source>
</evidence>
<protein>
    <recommendedName>
        <fullName evidence="5 17">Epoxyqueuosine reductase QueH</fullName>
        <ecNumber evidence="4 17">1.17.99.6</ecNumber>
    </recommendedName>
    <alternativeName>
        <fullName evidence="15 17">Queuosine biosynthesis protein QueH</fullName>
    </alternativeName>
</protein>
<dbReference type="RefSeq" id="WP_128706276.1">
    <property type="nucleotide sequence ID" value="NZ_RLII01000022.1"/>
</dbReference>
<dbReference type="AlphaFoldDB" id="A0A4Q0I1X9"/>
<dbReference type="GO" id="GO:0052693">
    <property type="term" value="F:epoxyqueuosine reductase activity"/>
    <property type="evidence" value="ECO:0007669"/>
    <property type="project" value="UniProtKB-UniRule"/>
</dbReference>
<keyword evidence="7 17" id="KW-0819">tRNA processing</keyword>
<comment type="catalytic activity">
    <reaction evidence="16 17">
        <text>epoxyqueuosine(34) in tRNA + AH2 = queuosine(34) in tRNA + A + H2O</text>
        <dbReference type="Rhea" id="RHEA:32159"/>
        <dbReference type="Rhea" id="RHEA-COMP:18571"/>
        <dbReference type="Rhea" id="RHEA-COMP:18582"/>
        <dbReference type="ChEBI" id="CHEBI:13193"/>
        <dbReference type="ChEBI" id="CHEBI:15377"/>
        <dbReference type="ChEBI" id="CHEBI:17499"/>
        <dbReference type="ChEBI" id="CHEBI:194431"/>
        <dbReference type="ChEBI" id="CHEBI:194443"/>
        <dbReference type="EC" id="1.17.99.6"/>
    </reaction>
</comment>
<dbReference type="Proteomes" id="UP000289166">
    <property type="component" value="Unassembled WGS sequence"/>
</dbReference>
<evidence type="ECO:0000256" key="15">
    <source>
        <dbReference type="ARBA" id="ARBA00031446"/>
    </source>
</evidence>
<evidence type="ECO:0000256" key="14">
    <source>
        <dbReference type="ARBA" id="ARBA00023284"/>
    </source>
</evidence>
<evidence type="ECO:0000256" key="6">
    <source>
        <dbReference type="ARBA" id="ARBA00022485"/>
    </source>
</evidence>
<sequence length="181" mass="21313">MRLLLHICCGPCAVYPVSVLEEEGIDFEGLFYNPNIHPLDEFVRRKENVKKFAEIKKIPVEYMDDFQQEMWEKIGEDNENRCNMCYTLRIDMVAQFAKENGFDAFTTTLLVSPYQKHELIVELAKKAAEKYGTEFYYKDFRPGFRQGQQQAKELGLYRQKYCGCIISYGEAEELKKKRKSK</sequence>
<evidence type="ECO:0000256" key="5">
    <source>
        <dbReference type="ARBA" id="ARBA00016895"/>
    </source>
</evidence>
<comment type="similarity">
    <text evidence="3 17">Belongs to the QueH family.</text>
</comment>
<reference evidence="19" key="1">
    <citation type="submission" date="2018-11" db="EMBL/GenBank/DDBJ databases">
        <title>Genome sequencing of a novel mesophilic and cellulolytic organism within the genus Hungateiclostridium.</title>
        <authorList>
            <person name="Rettenmaier R."/>
            <person name="Liebl W."/>
            <person name="Zverlov V."/>
        </authorList>
    </citation>
    <scope>NUCLEOTIDE SEQUENCE [LARGE SCALE GENOMIC DNA]</scope>
    <source>
        <strain evidence="19">N2K1</strain>
    </source>
</reference>
<proteinExistence type="inferred from homology"/>
<evidence type="ECO:0000256" key="17">
    <source>
        <dbReference type="HAMAP-Rule" id="MF_02089"/>
    </source>
</evidence>
<feature type="binding site" evidence="17">
    <location>
        <position position="85"/>
    </location>
    <ligand>
        <name>[4Fe-4S] cluster</name>
        <dbReference type="ChEBI" id="CHEBI:49883"/>
    </ligand>
</feature>
<evidence type="ECO:0000256" key="12">
    <source>
        <dbReference type="ARBA" id="ARBA00023014"/>
    </source>
</evidence>
<evidence type="ECO:0000256" key="13">
    <source>
        <dbReference type="ARBA" id="ARBA00023157"/>
    </source>
</evidence>
<evidence type="ECO:0000256" key="9">
    <source>
        <dbReference type="ARBA" id="ARBA00022785"/>
    </source>
</evidence>
<comment type="caution">
    <text evidence="18">The sequence shown here is derived from an EMBL/GenBank/DDBJ whole genome shotgun (WGS) entry which is preliminary data.</text>
</comment>
<keyword evidence="14 17" id="KW-0676">Redox-active center</keyword>
<dbReference type="Pfam" id="PF02677">
    <property type="entry name" value="QueH"/>
    <property type="match status" value="1"/>
</dbReference>
<dbReference type="HAMAP" id="MF_02089">
    <property type="entry name" value="QueH"/>
    <property type="match status" value="1"/>
</dbReference>
<keyword evidence="12 17" id="KW-0411">Iron-sulfur</keyword>
<evidence type="ECO:0000256" key="1">
    <source>
        <dbReference type="ARBA" id="ARBA00002268"/>
    </source>
</evidence>
<keyword evidence="9 17" id="KW-0671">Queuosine biosynthesis</keyword>
<feature type="disulfide bond" description="Redox-active" evidence="17">
    <location>
        <begin position="162"/>
        <end position="164"/>
    </location>
</feature>
<comment type="pathway">
    <text evidence="2 17">tRNA modification; tRNA-queuosine biosynthesis.</text>
</comment>
<accession>A0A4Q0I1X9</accession>
<keyword evidence="10 17" id="KW-0560">Oxidoreductase</keyword>
<keyword evidence="11 17" id="KW-0408">Iron</keyword>
<dbReference type="GO" id="GO:0008616">
    <property type="term" value="P:tRNA queuosine(34) biosynthetic process"/>
    <property type="evidence" value="ECO:0007669"/>
    <property type="project" value="UniProtKB-UniRule"/>
</dbReference>
<comment type="function">
    <text evidence="1 17">Catalyzes the conversion of epoxyqueuosine (oQ) to queuosine (Q), which is a hypermodified base found in the wobble positions of tRNA(Asp), tRNA(Asn), tRNA(His) and tRNA(Tyr).</text>
</comment>
<dbReference type="UniPathway" id="UPA00392"/>
<evidence type="ECO:0000256" key="2">
    <source>
        <dbReference type="ARBA" id="ARBA00004691"/>
    </source>
</evidence>
<feature type="binding site" evidence="17">
    <location>
        <position position="8"/>
    </location>
    <ligand>
        <name>[4Fe-4S] cluster</name>
        <dbReference type="ChEBI" id="CHEBI:49883"/>
    </ligand>
</feature>
<evidence type="ECO:0000256" key="16">
    <source>
        <dbReference type="ARBA" id="ARBA00047415"/>
    </source>
</evidence>
<feature type="binding site" evidence="17">
    <location>
        <position position="82"/>
    </location>
    <ligand>
        <name>[4Fe-4S] cluster</name>
        <dbReference type="ChEBI" id="CHEBI:49883"/>
    </ligand>
</feature>
<dbReference type="SUPFAM" id="SSF52402">
    <property type="entry name" value="Adenine nucleotide alpha hydrolases-like"/>
    <property type="match status" value="1"/>
</dbReference>
<dbReference type="OrthoDB" id="9801033at2"/>
<dbReference type="InterPro" id="IPR003828">
    <property type="entry name" value="QueH"/>
</dbReference>
<evidence type="ECO:0000256" key="3">
    <source>
        <dbReference type="ARBA" id="ARBA00008207"/>
    </source>
</evidence>
<feature type="binding site" evidence="17">
    <location>
        <position position="9"/>
    </location>
    <ligand>
        <name>[4Fe-4S] cluster</name>
        <dbReference type="ChEBI" id="CHEBI:49883"/>
    </ligand>
</feature>
<gene>
    <name evidence="17" type="primary">queH</name>
    <name evidence="18" type="ORF">EFD62_13450</name>
</gene>
<evidence type="ECO:0000256" key="8">
    <source>
        <dbReference type="ARBA" id="ARBA00022723"/>
    </source>
</evidence>